<keyword evidence="2" id="KW-0472">Membrane</keyword>
<feature type="transmembrane region" description="Helical" evidence="2">
    <location>
        <begin position="175"/>
        <end position="198"/>
    </location>
</feature>
<dbReference type="EMBL" id="FNDJ01000045">
    <property type="protein sequence ID" value="SDM49737.1"/>
    <property type="molecule type" value="Genomic_DNA"/>
</dbReference>
<dbReference type="OrthoDB" id="2717873at2"/>
<keyword evidence="2" id="KW-0812">Transmembrane</keyword>
<proteinExistence type="predicted"/>
<evidence type="ECO:0000313" key="4">
    <source>
        <dbReference type="Proteomes" id="UP000199202"/>
    </source>
</evidence>
<evidence type="ECO:0000256" key="2">
    <source>
        <dbReference type="SAM" id="Phobius"/>
    </source>
</evidence>
<feature type="compositionally biased region" description="Low complexity" evidence="1">
    <location>
        <begin position="16"/>
        <end position="29"/>
    </location>
</feature>
<organism evidence="3 4">
    <name type="scientific">Nonomuraea jiangxiensis</name>
    <dbReference type="NCBI Taxonomy" id="633440"/>
    <lineage>
        <taxon>Bacteria</taxon>
        <taxon>Bacillati</taxon>
        <taxon>Actinomycetota</taxon>
        <taxon>Actinomycetes</taxon>
        <taxon>Streptosporangiales</taxon>
        <taxon>Streptosporangiaceae</taxon>
        <taxon>Nonomuraea</taxon>
    </lineage>
</organism>
<name>A0A1G9TPQ2_9ACTN</name>
<evidence type="ECO:0000256" key="1">
    <source>
        <dbReference type="SAM" id="MobiDB-lite"/>
    </source>
</evidence>
<protein>
    <submittedName>
        <fullName evidence="3">Uncharacterized protein</fullName>
    </submittedName>
</protein>
<feature type="transmembrane region" description="Helical" evidence="2">
    <location>
        <begin position="53"/>
        <end position="73"/>
    </location>
</feature>
<feature type="region of interest" description="Disordered" evidence="1">
    <location>
        <begin position="1"/>
        <end position="31"/>
    </location>
</feature>
<gene>
    <name evidence="3" type="ORF">SAMN05421869_14556</name>
</gene>
<accession>A0A1G9TPQ2</accession>
<dbReference type="Proteomes" id="UP000199202">
    <property type="component" value="Unassembled WGS sequence"/>
</dbReference>
<reference evidence="3 4" key="1">
    <citation type="submission" date="2016-10" db="EMBL/GenBank/DDBJ databases">
        <authorList>
            <person name="de Groot N.N."/>
        </authorList>
    </citation>
    <scope>NUCLEOTIDE SEQUENCE [LARGE SCALE GENOMIC DNA]</scope>
    <source>
        <strain evidence="3 4">CGMCC 4.6533</strain>
    </source>
</reference>
<dbReference type="AlphaFoldDB" id="A0A1G9TPQ2"/>
<evidence type="ECO:0000313" key="3">
    <source>
        <dbReference type="EMBL" id="SDM49737.1"/>
    </source>
</evidence>
<sequence>MTRTDPAPGTAPPPATAETRQPTTTAPTTGRLRSAWRAAHTPAAGVPRWARTAAFAVPLIVLPSGLWRLQIAFGDYGIGFGERAYIVFLSVLSEVVAFAAVGLVATWGERFPRWMPGLRGRRVPTPAAVIPATLGAVLLTVLWTSFFATQLAGVTLRGEPIPAIFPTRAGGRPAAIFYLCYLPLLLWGPLLGAVTYAYHRRRRNH</sequence>
<dbReference type="RefSeq" id="WP_090946841.1">
    <property type="nucleotide sequence ID" value="NZ_FNDJ01000045.1"/>
</dbReference>
<dbReference type="STRING" id="633440.SAMN05421869_14556"/>
<feature type="transmembrane region" description="Helical" evidence="2">
    <location>
        <begin position="128"/>
        <end position="148"/>
    </location>
</feature>
<feature type="transmembrane region" description="Helical" evidence="2">
    <location>
        <begin position="85"/>
        <end position="107"/>
    </location>
</feature>
<keyword evidence="2" id="KW-1133">Transmembrane helix</keyword>
<keyword evidence="4" id="KW-1185">Reference proteome</keyword>